<gene>
    <name evidence="3" type="ORF">Daesc_001244</name>
</gene>
<feature type="domain" description="Rab-GAP TBC" evidence="2">
    <location>
        <begin position="672"/>
        <end position="909"/>
    </location>
</feature>
<feature type="compositionally biased region" description="Low complexity" evidence="1">
    <location>
        <begin position="116"/>
        <end position="130"/>
    </location>
</feature>
<feature type="compositionally biased region" description="Acidic residues" evidence="1">
    <location>
        <begin position="514"/>
        <end position="532"/>
    </location>
</feature>
<feature type="compositionally biased region" description="Low complexity" evidence="1">
    <location>
        <begin position="84"/>
        <end position="93"/>
    </location>
</feature>
<feature type="region of interest" description="Disordered" evidence="1">
    <location>
        <begin position="450"/>
        <end position="548"/>
    </location>
</feature>
<feature type="region of interest" description="Disordered" evidence="1">
    <location>
        <begin position="572"/>
        <end position="602"/>
    </location>
</feature>
<dbReference type="InterPro" id="IPR050302">
    <property type="entry name" value="Rab_GAP_TBC_domain"/>
</dbReference>
<evidence type="ECO:0000313" key="4">
    <source>
        <dbReference type="Proteomes" id="UP001369815"/>
    </source>
</evidence>
<dbReference type="PROSITE" id="PS50086">
    <property type="entry name" value="TBC_RABGAP"/>
    <property type="match status" value="1"/>
</dbReference>
<dbReference type="Proteomes" id="UP001369815">
    <property type="component" value="Unassembled WGS sequence"/>
</dbReference>
<accession>A0AAX6N171</accession>
<dbReference type="InterPro" id="IPR035969">
    <property type="entry name" value="Rab-GAP_TBC_sf"/>
</dbReference>
<feature type="compositionally biased region" description="Polar residues" evidence="1">
    <location>
        <begin position="185"/>
        <end position="203"/>
    </location>
</feature>
<dbReference type="GO" id="GO:0031267">
    <property type="term" value="F:small GTPase binding"/>
    <property type="evidence" value="ECO:0007669"/>
    <property type="project" value="TreeGrafter"/>
</dbReference>
<evidence type="ECO:0000256" key="1">
    <source>
        <dbReference type="SAM" id="MobiDB-lite"/>
    </source>
</evidence>
<evidence type="ECO:0000259" key="2">
    <source>
        <dbReference type="PROSITE" id="PS50086"/>
    </source>
</evidence>
<feature type="compositionally biased region" description="Polar residues" evidence="1">
    <location>
        <begin position="283"/>
        <end position="296"/>
    </location>
</feature>
<feature type="region of interest" description="Disordered" evidence="1">
    <location>
        <begin position="183"/>
        <end position="203"/>
    </location>
</feature>
<dbReference type="AlphaFoldDB" id="A0AAX6N171"/>
<dbReference type="InterPro" id="IPR000195">
    <property type="entry name" value="Rab-GAP-TBC_dom"/>
</dbReference>
<feature type="region of interest" description="Disordered" evidence="1">
    <location>
        <begin position="221"/>
        <end position="324"/>
    </location>
</feature>
<dbReference type="FunFam" id="1.10.472.80:FF:000050">
    <property type="entry name" value="GTPase activating protein (Gyp3)"/>
    <property type="match status" value="1"/>
</dbReference>
<dbReference type="SUPFAM" id="SSF47923">
    <property type="entry name" value="Ypt/Rab-GAP domain of gyp1p"/>
    <property type="match status" value="2"/>
</dbReference>
<feature type="compositionally biased region" description="Acidic residues" evidence="1">
    <location>
        <begin position="105"/>
        <end position="114"/>
    </location>
</feature>
<dbReference type="EMBL" id="JBANMG010000001">
    <property type="protein sequence ID" value="KAK6958443.1"/>
    <property type="molecule type" value="Genomic_DNA"/>
</dbReference>
<dbReference type="PANTHER" id="PTHR47219">
    <property type="entry name" value="RAB GTPASE-ACTIVATING PROTEIN 1-LIKE"/>
    <property type="match status" value="1"/>
</dbReference>
<organism evidence="3 4">
    <name type="scientific">Daldinia eschscholtzii</name>
    <dbReference type="NCBI Taxonomy" id="292717"/>
    <lineage>
        <taxon>Eukaryota</taxon>
        <taxon>Fungi</taxon>
        <taxon>Dikarya</taxon>
        <taxon>Ascomycota</taxon>
        <taxon>Pezizomycotina</taxon>
        <taxon>Sordariomycetes</taxon>
        <taxon>Xylariomycetidae</taxon>
        <taxon>Xylariales</taxon>
        <taxon>Hypoxylaceae</taxon>
        <taxon>Daldinia</taxon>
    </lineage>
</organism>
<dbReference type="Gene3D" id="1.10.8.270">
    <property type="entry name" value="putative rabgap domain of human tbc1 domain family member 14 like domains"/>
    <property type="match status" value="1"/>
</dbReference>
<dbReference type="SMART" id="SM00164">
    <property type="entry name" value="TBC"/>
    <property type="match status" value="1"/>
</dbReference>
<feature type="region of interest" description="Disordered" evidence="1">
    <location>
        <begin position="1"/>
        <end position="171"/>
    </location>
</feature>
<feature type="compositionally biased region" description="Basic and acidic residues" evidence="1">
    <location>
        <begin position="303"/>
        <end position="312"/>
    </location>
</feature>
<dbReference type="Gene3D" id="1.10.472.80">
    <property type="entry name" value="Ypt/Rab-GAP domain of gyp1p, domain 3"/>
    <property type="match status" value="1"/>
</dbReference>
<keyword evidence="4" id="KW-1185">Reference proteome</keyword>
<dbReference type="PANTHER" id="PTHR47219:SF9">
    <property type="entry name" value="GTPASE ACTIVATING PROTEIN AND CENTROSOME-ASSOCIATED, ISOFORM B"/>
    <property type="match status" value="1"/>
</dbReference>
<protein>
    <recommendedName>
        <fullName evidence="2">Rab-GAP TBC domain-containing protein</fullName>
    </recommendedName>
</protein>
<dbReference type="GO" id="GO:0005096">
    <property type="term" value="F:GTPase activator activity"/>
    <property type="evidence" value="ECO:0007669"/>
    <property type="project" value="TreeGrafter"/>
</dbReference>
<proteinExistence type="predicted"/>
<comment type="caution">
    <text evidence="3">The sequence shown here is derived from an EMBL/GenBank/DDBJ whole genome shotgun (WGS) entry which is preliminary data.</text>
</comment>
<feature type="compositionally biased region" description="Basic and acidic residues" evidence="1">
    <location>
        <begin position="95"/>
        <end position="104"/>
    </location>
</feature>
<sequence length="1023" mass="114354">MADNSLQDGPAAITSDIQQRHRKPGGFRTVTQPSPRSDLRSDVLSARVGVRPERGMKFQEFGLHASRAQDSKHTPVRPIFPNASSSSSSSSFSHHYSDRDRDGYDADEDNDYEESTTTTHTNTNTNTNTNAPWNTPSTAHFTPSTVPTSYSQFSHTIEDHSPRIPPLPNSPLSPRWDSLGYDRSATLSPTSPAVSSLHSRSSNATDELHFASEVRDEFPLSPVKMSAPETPRVDNFSRPRKPSIKQPYQESPRATPTGHHLNEPSLLDISPGHPVSWTRERGQSISSNVSAATFSSVPGRPPPEMHSREHLRSRGRQPHPPLTRFPLLYNRAESTGPPFARDPIPRMASLPSEELRASYRSQLSASTAQGTVATERSSVMTKSSSITSVYGAADDSLSINDIMGMYEKGFYDDSAPEDNNEMVDSRPATAKSELSRRRTAMLDAMTVFLPTPESPGVASTADHRIDPESASISQDPDEHDSFREDGPEEVSEAVHEGVHEEIREEVPEEIRDEVSEEISEETSVEAPEDTEDIPQKVPESAHANSEAVRNSIRADGEAVNILVDVTTEGGVDAGAETEDDAEDEHSPLPPSRHPTVSTIAEDDDERDRYGFRKSNQYVNREQYDNWNQGYTEYLERRRKKWTAFLREHGLMTDNPNRFPPRSNKTKRFVRKGIPPDWRGAAWFYYAGGPAVVAKHAGLYDGLLKQKAKPVDVEAIERDLHRTFPDNIKFRSCPSPTASASDSQQALAKETGGAITPIEEKPMIISLRRVLHAFAIYNPRIGYCQSLNFLAGLLLLFVETEEQAFWLLNIIARVYLPGTHETSLEGANVDLGVLMSSLRESMPQVWAKIGGELDGTDAVWVKGWRHRHRAETTRLPPITLCMTAWFMSCFIGTLPIESTLRVWDVFFYEGSKTLFRIALAIFKIGENEIKAVADPMEIFQVVQTIPRRLIDANGLIEACFRRRNGFGHLSQETVEQKRQERRVQVKAEREKQTGNLVSIDSDFKKKGTLFGRRRERGQIHGELV</sequence>
<evidence type="ECO:0000313" key="3">
    <source>
        <dbReference type="EMBL" id="KAK6958443.1"/>
    </source>
</evidence>
<feature type="compositionally biased region" description="Polar residues" evidence="1">
    <location>
        <begin position="131"/>
        <end position="155"/>
    </location>
</feature>
<reference evidence="3 4" key="1">
    <citation type="journal article" date="2024" name="Front Chem Biol">
        <title>Unveiling the potential of Daldinia eschscholtzii MFLUCC 19-0629 through bioactivity and bioinformatics studies for enhanced sustainable agriculture production.</title>
        <authorList>
            <person name="Brooks S."/>
            <person name="Weaver J.A."/>
            <person name="Klomchit A."/>
            <person name="Alharthi S.A."/>
            <person name="Onlamun T."/>
            <person name="Nurani R."/>
            <person name="Vong T.K."/>
            <person name="Alberti F."/>
            <person name="Greco C."/>
        </authorList>
    </citation>
    <scope>NUCLEOTIDE SEQUENCE [LARGE SCALE GENOMIC DNA]</scope>
    <source>
        <strain evidence="3">MFLUCC 19-0629</strain>
    </source>
</reference>
<name>A0AAX6N171_9PEZI</name>
<feature type="compositionally biased region" description="Basic and acidic residues" evidence="1">
    <location>
        <begin position="492"/>
        <end position="513"/>
    </location>
</feature>
<dbReference type="Pfam" id="PF00566">
    <property type="entry name" value="RabGAP-TBC"/>
    <property type="match status" value="2"/>
</dbReference>